<feature type="compositionally biased region" description="Pro residues" evidence="1">
    <location>
        <begin position="104"/>
        <end position="118"/>
    </location>
</feature>
<feature type="transmembrane region" description="Helical" evidence="2">
    <location>
        <begin position="71"/>
        <end position="90"/>
    </location>
</feature>
<reference evidence="3 4" key="1">
    <citation type="submission" date="2017-11" db="EMBL/GenBank/DDBJ databases">
        <title>Draft genome of actinobacteria isolated from guarana (Paullinia cupana (Mart.) Ducke.</title>
        <authorList>
            <person name="Siqueira K.A."/>
            <person name="Liotti R.G."/>
            <person name="Mendes T.A.O."/>
            <person name="Soares M.A."/>
        </authorList>
    </citation>
    <scope>NUCLEOTIDE SEQUENCE [LARGE SCALE GENOMIC DNA]</scope>
    <source>
        <strain evidence="3 4">193</strain>
    </source>
</reference>
<dbReference type="EMBL" id="PENI01000003">
    <property type="protein sequence ID" value="RMB86712.1"/>
    <property type="molecule type" value="Genomic_DNA"/>
</dbReference>
<evidence type="ECO:0000256" key="2">
    <source>
        <dbReference type="SAM" id="Phobius"/>
    </source>
</evidence>
<name>A0A3M0IDY6_9ACTN</name>
<feature type="region of interest" description="Disordered" evidence="1">
    <location>
        <begin position="96"/>
        <end position="118"/>
    </location>
</feature>
<organism evidence="3 4">
    <name type="scientific">Streptomyces shenzhenensis</name>
    <dbReference type="NCBI Taxonomy" id="943815"/>
    <lineage>
        <taxon>Bacteria</taxon>
        <taxon>Bacillati</taxon>
        <taxon>Actinomycetota</taxon>
        <taxon>Actinomycetes</taxon>
        <taxon>Kitasatosporales</taxon>
        <taxon>Streptomycetaceae</taxon>
        <taxon>Streptomyces</taxon>
    </lineage>
</organism>
<dbReference type="RefSeq" id="WP_147481114.1">
    <property type="nucleotide sequence ID" value="NZ_PENI01000003.1"/>
</dbReference>
<keyword evidence="2" id="KW-0812">Transmembrane</keyword>
<comment type="caution">
    <text evidence="3">The sequence shown here is derived from an EMBL/GenBank/DDBJ whole genome shotgun (WGS) entry which is preliminary data.</text>
</comment>
<dbReference type="Proteomes" id="UP000270471">
    <property type="component" value="Unassembled WGS sequence"/>
</dbReference>
<keyword evidence="2" id="KW-0472">Membrane</keyword>
<gene>
    <name evidence="3" type="ORF">CTZ28_06595</name>
</gene>
<feature type="transmembrane region" description="Helical" evidence="2">
    <location>
        <begin position="7"/>
        <end position="32"/>
    </location>
</feature>
<keyword evidence="4" id="KW-1185">Reference proteome</keyword>
<evidence type="ECO:0000313" key="3">
    <source>
        <dbReference type="EMBL" id="RMB86712.1"/>
    </source>
</evidence>
<feature type="transmembrane region" description="Helical" evidence="2">
    <location>
        <begin position="44"/>
        <end position="64"/>
    </location>
</feature>
<dbReference type="OrthoDB" id="4313413at2"/>
<evidence type="ECO:0000256" key="1">
    <source>
        <dbReference type="SAM" id="MobiDB-lite"/>
    </source>
</evidence>
<sequence length="118" mass="12501">MDRSRRVLRLLEGACAVITVLFATLLALSTNYDALLITYRNGDLTSTITVFAVACVGWLGLRLARSPRRPAVGMLVGGACVVGLVAVLWWTTRPAVEEQHDTPTPGPTTPSAPPSSGP</sequence>
<keyword evidence="2" id="KW-1133">Transmembrane helix</keyword>
<dbReference type="AlphaFoldDB" id="A0A3M0IDY6"/>
<evidence type="ECO:0000313" key="4">
    <source>
        <dbReference type="Proteomes" id="UP000270471"/>
    </source>
</evidence>
<protein>
    <submittedName>
        <fullName evidence="3">Uncharacterized protein</fullName>
    </submittedName>
</protein>
<proteinExistence type="predicted"/>
<accession>A0A3M0IDY6</accession>